<keyword evidence="1" id="KW-0175">Coiled coil</keyword>
<name>A0A1Y2FGY0_PROLT</name>
<keyword evidence="4" id="KW-1185">Reference proteome</keyword>
<organism evidence="3 4">
    <name type="scientific">Protomyces lactucae-debilis</name>
    <dbReference type="NCBI Taxonomy" id="2754530"/>
    <lineage>
        <taxon>Eukaryota</taxon>
        <taxon>Fungi</taxon>
        <taxon>Dikarya</taxon>
        <taxon>Ascomycota</taxon>
        <taxon>Taphrinomycotina</taxon>
        <taxon>Taphrinomycetes</taxon>
        <taxon>Taphrinales</taxon>
        <taxon>Protomycetaceae</taxon>
        <taxon>Protomyces</taxon>
    </lineage>
</organism>
<reference evidence="3 4" key="1">
    <citation type="submission" date="2016-07" db="EMBL/GenBank/DDBJ databases">
        <title>Pervasive Adenine N6-methylation of Active Genes in Fungi.</title>
        <authorList>
            <consortium name="DOE Joint Genome Institute"/>
            <person name="Mondo S.J."/>
            <person name="Dannebaum R.O."/>
            <person name="Kuo R.C."/>
            <person name="Labutti K."/>
            <person name="Haridas S."/>
            <person name="Kuo A."/>
            <person name="Salamov A."/>
            <person name="Ahrendt S.R."/>
            <person name="Lipzen A."/>
            <person name="Sullivan W."/>
            <person name="Andreopoulos W.B."/>
            <person name="Clum A."/>
            <person name="Lindquist E."/>
            <person name="Daum C."/>
            <person name="Ramamoorthy G.K."/>
            <person name="Gryganskyi A."/>
            <person name="Culley D."/>
            <person name="Magnuson J.K."/>
            <person name="James T.Y."/>
            <person name="O'Malley M.A."/>
            <person name="Stajich J.E."/>
            <person name="Spatafora J.W."/>
            <person name="Visel A."/>
            <person name="Grigoriev I.V."/>
        </authorList>
    </citation>
    <scope>NUCLEOTIDE SEQUENCE [LARGE SCALE GENOMIC DNA]</scope>
    <source>
        <strain evidence="3 4">12-1054</strain>
    </source>
</reference>
<dbReference type="AlphaFoldDB" id="A0A1Y2FGY0"/>
<dbReference type="RefSeq" id="XP_040725789.1">
    <property type="nucleotide sequence ID" value="XM_040871173.1"/>
</dbReference>
<dbReference type="Proteomes" id="UP000193685">
    <property type="component" value="Unassembled WGS sequence"/>
</dbReference>
<protein>
    <submittedName>
        <fullName evidence="3">Uncharacterized protein</fullName>
    </submittedName>
</protein>
<sequence length="1051" mass="116740">MDEHAYRLLEEQLAELLACSYTPSLASLAGALEKTALADIEIWAKYHPEAHDALAELLIGSFSCDTHALFVVEQFSRQKDLRDAMLTCHPALFENLLRQALVNQKSFEKYTAVLCAFLECKLPEGCLPPVQLPLFMGMLNEAVTNIDETRYLVYMEGVLLNNADVCFSTLSATQQYAWQATLAGFLSNPSNELVILALSCLASLANMMSSAQAGKNGSSASTLFQGDKGLKVARLVVGSVSAALSTTGEGFQRRHVEYATNAMHALSRQVLDEWLAKKEGQSLCRKLNEKLDLLLDEEIVEVAAAFLSAMKGVQQIQGIHEIAARLCERAMDHLEAKNASLPLAKAFASLSSLLPATSSASDRALSFLLNKQKDESKSVAECNRWLLKGLSNTKISATQLIKHSSSLTAWAALPKGAGPLLAHDRDVCKLLISSALAEASHLHLLPVLDKLTDMLIPTLDQFKVCRQSSRPIALQQQPNTPASGQSSKDWRAKLLVDLQAEAAHQHDILVARVDLVCRDLEIRAETTELPMRTLKDALNAANEEASMLKSQLQEVQTEMRQRERDTADEQGRVNEIMDSMRRELAQRDERLRQCEHNERQNHDKLQESKKYASDLVSRHEQECQDLKKRLTMALESANAHNIESGRVNERLMMEAREYNAAMAKLKTLSSAREGQVAELQLALQAKDEALKSKDSAMRTMEVDALEMKRELTASLQALTSEHETARKQLVNEINAMTLQKQQDAVQLQTTTHGLGQVQTNMEKLQESLLHMTRERDLLLQQVETIKMSADEKLELLAEQHAMAQQTLQDDLKANKSRYEYALETGERERQRLRSALTSLRAKYEARLAEFQEAQELSRRLMAVMGGNSGGLSNNKTPMGKAAVSDADMTPLRATPWLGHQPVKQRERQRDLPAQASPQRHTKGSRQQGGHEQLGRSVRAPASRSATTLAHPLNTSAIHVKRKEASPAQDQASKRRESIGIFHDPVAAVPSTMEQFLQDADIDLEDYDATRDITVCVQRDLDKENQGVGKSGKKPLRRDDSSILEELSGLGI</sequence>
<feature type="region of interest" description="Disordered" evidence="2">
    <location>
        <begin position="1019"/>
        <end position="1039"/>
    </location>
</feature>
<dbReference type="GeneID" id="63787772"/>
<accession>A0A1Y2FGY0</accession>
<evidence type="ECO:0000313" key="4">
    <source>
        <dbReference type="Proteomes" id="UP000193685"/>
    </source>
</evidence>
<evidence type="ECO:0000256" key="1">
    <source>
        <dbReference type="SAM" id="Coils"/>
    </source>
</evidence>
<feature type="compositionally biased region" description="Polar residues" evidence="2">
    <location>
        <begin position="943"/>
        <end position="956"/>
    </location>
</feature>
<proteinExistence type="predicted"/>
<feature type="coiled-coil region" evidence="1">
    <location>
        <begin position="708"/>
        <end position="853"/>
    </location>
</feature>
<gene>
    <name evidence="3" type="ORF">BCR37DRAFT_392551</name>
</gene>
<dbReference type="OMA" id="QHIGRLM"/>
<evidence type="ECO:0000256" key="2">
    <source>
        <dbReference type="SAM" id="MobiDB-lite"/>
    </source>
</evidence>
<feature type="region of interest" description="Disordered" evidence="2">
    <location>
        <begin position="892"/>
        <end position="975"/>
    </location>
</feature>
<feature type="coiled-coil region" evidence="1">
    <location>
        <begin position="531"/>
        <end position="668"/>
    </location>
</feature>
<comment type="caution">
    <text evidence="3">The sequence shown here is derived from an EMBL/GenBank/DDBJ whole genome shotgun (WGS) entry which is preliminary data.</text>
</comment>
<dbReference type="EMBL" id="MCFI01000008">
    <property type="protein sequence ID" value="ORY83208.1"/>
    <property type="molecule type" value="Genomic_DNA"/>
</dbReference>
<dbReference type="OrthoDB" id="5332870at2759"/>
<evidence type="ECO:0000313" key="3">
    <source>
        <dbReference type="EMBL" id="ORY83208.1"/>
    </source>
</evidence>